<evidence type="ECO:0000256" key="3">
    <source>
        <dbReference type="ARBA" id="ARBA00022643"/>
    </source>
</evidence>
<evidence type="ECO:0000256" key="6">
    <source>
        <dbReference type="SAM" id="MobiDB-lite"/>
    </source>
</evidence>
<dbReference type="InterPro" id="IPR001155">
    <property type="entry name" value="OxRdtase_FMN_N"/>
</dbReference>
<dbReference type="GO" id="GO:0010181">
    <property type="term" value="F:FMN binding"/>
    <property type="evidence" value="ECO:0007669"/>
    <property type="project" value="InterPro"/>
</dbReference>
<dbReference type="Proteomes" id="UP000008837">
    <property type="component" value="Unassembled WGS sequence"/>
</dbReference>
<feature type="region of interest" description="Disordered" evidence="6">
    <location>
        <begin position="152"/>
        <end position="171"/>
    </location>
</feature>
<dbReference type="GO" id="GO:0050661">
    <property type="term" value="F:NADP binding"/>
    <property type="evidence" value="ECO:0007669"/>
    <property type="project" value="InterPro"/>
</dbReference>
<evidence type="ECO:0000256" key="2">
    <source>
        <dbReference type="ARBA" id="ARBA00022630"/>
    </source>
</evidence>
<dbReference type="AlphaFoldDB" id="A8PWP7"/>
<sequence>MSDQQLLQISPSYYAVPPEQRPSTGTVPKDVQESHEKIPLLFQPTEITCGNKKMVLKNRVIVSPMCMYSSVDGFPTPFHLVHHGQFALRGAGAIVVEASGVSPEGRISPRDLGIYKEEHVAAHASLVSSVKSLVSGVHIGIQIVHAGRKASTWPPYQPQPSAEHANVPTSEGGWEDNVVSASALPFDHTHVTPKELSLQQIHEVEDDFVRAAERAFRAGYDFVQIHSAHGYLVSSFNSPLTNKRTDEYGGSFENRTRLLLNIVRRIRQQFPDRGVWVRINGTDGLPEDSKDESWTSESTKAVAPLLEQAGVDMLDVSSGGTIGSIQLRASPGYQVPGAIAAKAGGLQRMRVSSVGALNGGTPEDPSREGLFAEKVLQSGDADFITLGRAFLRNPCWVEDAARNLMGVDPVCVLQYGYAYPRLSPRSNTDDKGL</sequence>
<dbReference type="InterPro" id="IPR044152">
    <property type="entry name" value="YqjM-like"/>
</dbReference>
<dbReference type="PANTHER" id="PTHR43303">
    <property type="entry name" value="NADPH DEHYDROGENASE C23G7.10C-RELATED"/>
    <property type="match status" value="1"/>
</dbReference>
<dbReference type="Pfam" id="PF00724">
    <property type="entry name" value="Oxidored_FMN"/>
    <property type="match status" value="1"/>
</dbReference>
<evidence type="ECO:0000313" key="9">
    <source>
        <dbReference type="Proteomes" id="UP000008837"/>
    </source>
</evidence>
<protein>
    <recommendedName>
        <fullName evidence="7">NADH:flavin oxidoreductase/NADH oxidase N-terminal domain-containing protein</fullName>
    </recommendedName>
</protein>
<dbReference type="InParanoid" id="A8PWP7"/>
<dbReference type="OrthoDB" id="72788at2759"/>
<feature type="domain" description="NADH:flavin oxidoreductase/NADH oxidase N-terminal" evidence="7">
    <location>
        <begin position="41"/>
        <end position="404"/>
    </location>
</feature>
<keyword evidence="3" id="KW-0288">FMN</keyword>
<dbReference type="SUPFAM" id="SSF51395">
    <property type="entry name" value="FMN-linked oxidoreductases"/>
    <property type="match status" value="1"/>
</dbReference>
<dbReference type="Gene3D" id="3.20.20.70">
    <property type="entry name" value="Aldolase class I"/>
    <property type="match status" value="1"/>
</dbReference>
<evidence type="ECO:0000313" key="8">
    <source>
        <dbReference type="EMBL" id="EDP44692.1"/>
    </source>
</evidence>
<dbReference type="KEGG" id="mgl:MGL_1174"/>
<accession>A8PWP7</accession>
<reference evidence="8 9" key="1">
    <citation type="journal article" date="2007" name="Proc. Natl. Acad. Sci. U.S.A.">
        <title>Dandruff-associated Malassezia genomes reveal convergent and divergent virulence traits shared with plant and human fungal pathogens.</title>
        <authorList>
            <person name="Xu J."/>
            <person name="Saunders C.W."/>
            <person name="Hu P."/>
            <person name="Grant R.A."/>
            <person name="Boekhout T."/>
            <person name="Kuramae E.E."/>
            <person name="Kronstad J.W."/>
            <person name="Deangelis Y.M."/>
            <person name="Reeder N.L."/>
            <person name="Johnstone K.R."/>
            <person name="Leland M."/>
            <person name="Fieno A.M."/>
            <person name="Begley W.M."/>
            <person name="Sun Y."/>
            <person name="Lacey M.P."/>
            <person name="Chaudhary T."/>
            <person name="Keough T."/>
            <person name="Chu L."/>
            <person name="Sears R."/>
            <person name="Yuan B."/>
            <person name="Dawson T.L.Jr."/>
        </authorList>
    </citation>
    <scope>NUCLEOTIDE SEQUENCE [LARGE SCALE GENOMIC DNA]</scope>
    <source>
        <strain evidence="9">ATCC MYA-4612 / CBS 7966</strain>
    </source>
</reference>
<dbReference type="GO" id="GO:0003959">
    <property type="term" value="F:NADPH dehydrogenase activity"/>
    <property type="evidence" value="ECO:0007669"/>
    <property type="project" value="InterPro"/>
</dbReference>
<evidence type="ECO:0000259" key="7">
    <source>
        <dbReference type="Pfam" id="PF00724"/>
    </source>
</evidence>
<dbReference type="OMA" id="ANIPWGP"/>
<comment type="caution">
    <text evidence="8">The sequence shown here is derived from an EMBL/GenBank/DDBJ whole genome shotgun (WGS) entry which is preliminary data.</text>
</comment>
<keyword evidence="2" id="KW-0285">Flavoprotein</keyword>
<gene>
    <name evidence="8" type="ORF">MGL_1174</name>
</gene>
<dbReference type="EMBL" id="AAYY01000003">
    <property type="protein sequence ID" value="EDP44692.1"/>
    <property type="molecule type" value="Genomic_DNA"/>
</dbReference>
<evidence type="ECO:0000256" key="4">
    <source>
        <dbReference type="ARBA" id="ARBA00022857"/>
    </source>
</evidence>
<evidence type="ECO:0000256" key="1">
    <source>
        <dbReference type="ARBA" id="ARBA00001917"/>
    </source>
</evidence>
<keyword evidence="4" id="KW-0521">NADP</keyword>
<proteinExistence type="predicted"/>
<dbReference type="PANTHER" id="PTHR43303:SF4">
    <property type="entry name" value="NADPH DEHYDROGENASE C23G7.10C-RELATED"/>
    <property type="match status" value="1"/>
</dbReference>
<dbReference type="InterPro" id="IPR013785">
    <property type="entry name" value="Aldolase_TIM"/>
</dbReference>
<dbReference type="CDD" id="cd02932">
    <property type="entry name" value="OYE_YqiM_FMN"/>
    <property type="match status" value="1"/>
</dbReference>
<name>A8PWP7_MALGO</name>
<dbReference type="GeneID" id="5856211"/>
<keyword evidence="5" id="KW-0560">Oxidoreductase</keyword>
<dbReference type="RefSeq" id="XP_001731906.1">
    <property type="nucleotide sequence ID" value="XM_001731854.1"/>
</dbReference>
<dbReference type="VEuPathDB" id="FungiDB:MGL_1174"/>
<organism evidence="8 9">
    <name type="scientific">Malassezia globosa (strain ATCC MYA-4612 / CBS 7966)</name>
    <name type="common">Dandruff-associated fungus</name>
    <dbReference type="NCBI Taxonomy" id="425265"/>
    <lineage>
        <taxon>Eukaryota</taxon>
        <taxon>Fungi</taxon>
        <taxon>Dikarya</taxon>
        <taxon>Basidiomycota</taxon>
        <taxon>Ustilaginomycotina</taxon>
        <taxon>Malasseziomycetes</taxon>
        <taxon>Malasseziales</taxon>
        <taxon>Malasseziaceae</taxon>
        <taxon>Malassezia</taxon>
    </lineage>
</organism>
<evidence type="ECO:0000256" key="5">
    <source>
        <dbReference type="ARBA" id="ARBA00023002"/>
    </source>
</evidence>
<comment type="cofactor">
    <cofactor evidence="1">
        <name>FMN</name>
        <dbReference type="ChEBI" id="CHEBI:58210"/>
    </cofactor>
</comment>
<keyword evidence="9" id="KW-1185">Reference proteome</keyword>
<dbReference type="STRING" id="425265.A8PWP7"/>